<protein>
    <submittedName>
        <fullName evidence="5">LacI family transcriptional regulator</fullName>
    </submittedName>
</protein>
<dbReference type="Gene3D" id="3.40.50.2300">
    <property type="match status" value="2"/>
</dbReference>
<dbReference type="Pfam" id="PF13377">
    <property type="entry name" value="Peripla_BP_3"/>
    <property type="match status" value="1"/>
</dbReference>
<dbReference type="CDD" id="cd01392">
    <property type="entry name" value="HTH_LacI"/>
    <property type="match status" value="1"/>
</dbReference>
<dbReference type="GO" id="GO:0000976">
    <property type="term" value="F:transcription cis-regulatory region binding"/>
    <property type="evidence" value="ECO:0007669"/>
    <property type="project" value="TreeGrafter"/>
</dbReference>
<dbReference type="AlphaFoldDB" id="A0A0M2SJ01"/>
<evidence type="ECO:0000259" key="4">
    <source>
        <dbReference type="PROSITE" id="PS50932"/>
    </source>
</evidence>
<keyword evidence="6" id="KW-1185">Reference proteome</keyword>
<dbReference type="SMART" id="SM00354">
    <property type="entry name" value="HTH_LACI"/>
    <property type="match status" value="1"/>
</dbReference>
<proteinExistence type="predicted"/>
<keyword evidence="3" id="KW-0804">Transcription</keyword>
<evidence type="ECO:0000256" key="2">
    <source>
        <dbReference type="ARBA" id="ARBA00023125"/>
    </source>
</evidence>
<dbReference type="CDD" id="cd01544">
    <property type="entry name" value="PBP1_GalR"/>
    <property type="match status" value="1"/>
</dbReference>
<gene>
    <name evidence="5" type="ORF">WQ57_23705</name>
</gene>
<dbReference type="SUPFAM" id="SSF53822">
    <property type="entry name" value="Periplasmic binding protein-like I"/>
    <property type="match status" value="1"/>
</dbReference>
<accession>A0A0M2SJ01</accession>
<reference evidence="5 6" key="1">
    <citation type="submission" date="2015-04" db="EMBL/GenBank/DDBJ databases">
        <title>Taxonomic description and genome sequence of Bacillus campisalis sp. nov., a novel member of the genus Bacillus isolated from solar saltern.</title>
        <authorList>
            <person name="Mathan Kumar R."/>
            <person name="Kaur G."/>
            <person name="Kumar A."/>
            <person name="Singh N.K."/>
            <person name="Kaur N."/>
            <person name="Kumar N."/>
            <person name="Mayilraj S."/>
        </authorList>
    </citation>
    <scope>NUCLEOTIDE SEQUENCE [LARGE SCALE GENOMIC DNA]</scope>
    <source>
        <strain evidence="5 6">SA2-6</strain>
    </source>
</reference>
<dbReference type="InterPro" id="IPR046335">
    <property type="entry name" value="LacI/GalR-like_sensor"/>
</dbReference>
<dbReference type="PRINTS" id="PR00036">
    <property type="entry name" value="HTHLACI"/>
</dbReference>
<dbReference type="InterPro" id="IPR010982">
    <property type="entry name" value="Lambda_DNA-bd_dom_sf"/>
</dbReference>
<name>A0A0M2SJ01_9BACI</name>
<dbReference type="Pfam" id="PF00356">
    <property type="entry name" value="LacI"/>
    <property type="match status" value="1"/>
</dbReference>
<dbReference type="Gene3D" id="1.10.260.40">
    <property type="entry name" value="lambda repressor-like DNA-binding domains"/>
    <property type="match status" value="1"/>
</dbReference>
<dbReference type="PROSITE" id="PS00356">
    <property type="entry name" value="HTH_LACI_1"/>
    <property type="match status" value="1"/>
</dbReference>
<dbReference type="Proteomes" id="UP000034166">
    <property type="component" value="Unassembled WGS sequence"/>
</dbReference>
<dbReference type="PATRIC" id="fig|1408103.3.peg.5111"/>
<dbReference type="PANTHER" id="PTHR30146:SF149">
    <property type="entry name" value="HTH-TYPE TRANSCRIPTIONAL REGULATOR EBGR"/>
    <property type="match status" value="1"/>
</dbReference>
<dbReference type="SUPFAM" id="SSF47413">
    <property type="entry name" value="lambda repressor-like DNA-binding domains"/>
    <property type="match status" value="1"/>
</dbReference>
<dbReference type="InterPro" id="IPR000843">
    <property type="entry name" value="HTH_LacI"/>
</dbReference>
<organism evidence="5 6">
    <name type="scientific">Mesobacillus campisalis</name>
    <dbReference type="NCBI Taxonomy" id="1408103"/>
    <lineage>
        <taxon>Bacteria</taxon>
        <taxon>Bacillati</taxon>
        <taxon>Bacillota</taxon>
        <taxon>Bacilli</taxon>
        <taxon>Bacillales</taxon>
        <taxon>Bacillaceae</taxon>
        <taxon>Mesobacillus</taxon>
    </lineage>
</organism>
<evidence type="ECO:0000256" key="3">
    <source>
        <dbReference type="ARBA" id="ARBA00023163"/>
    </source>
</evidence>
<evidence type="ECO:0000313" key="6">
    <source>
        <dbReference type="Proteomes" id="UP000034166"/>
    </source>
</evidence>
<dbReference type="EMBL" id="LAYY01000100">
    <property type="protein sequence ID" value="KKK33621.1"/>
    <property type="molecule type" value="Genomic_DNA"/>
</dbReference>
<feature type="domain" description="HTH lacI-type" evidence="4">
    <location>
        <begin position="2"/>
        <end position="58"/>
    </location>
</feature>
<sequence length="339" mass="38369">MATIKDIAKLANVSITTVSRVLNYDETLNVSPETRKRVFEAAEELAYVVAPKKKPKSKWKIGLYDSFSLEEELVDTYYLSIRVALEKKLTKKGIEFYRIDKENHGDHVKKIDGVLALGTFKSREIEMIKSFNKPCVFVDSNPDEQYFDSVVIDFNSATRNALNYLTELGHESIGFIGGVETDMYGNRFKDLRQDVFEKYLKQKNIFKEELVKIGGYDPKDGYIHLREMLTSESKPTAVFVANDTIAVGCYKCAYELGVKIPGELSIVGFNDVATAQYMVPPLTTVKLYTEIMGETAVDLLIEKLSTKREVSKKITINTKLIIRESAAAPPQEKKKKPEN</sequence>
<dbReference type="RefSeq" id="WP_046526109.1">
    <property type="nucleotide sequence ID" value="NZ_LAYY01000100.1"/>
</dbReference>
<keyword evidence="1" id="KW-0805">Transcription regulation</keyword>
<keyword evidence="2" id="KW-0238">DNA-binding</keyword>
<dbReference type="PANTHER" id="PTHR30146">
    <property type="entry name" value="LACI-RELATED TRANSCRIPTIONAL REPRESSOR"/>
    <property type="match status" value="1"/>
</dbReference>
<dbReference type="GO" id="GO:0003700">
    <property type="term" value="F:DNA-binding transcription factor activity"/>
    <property type="evidence" value="ECO:0007669"/>
    <property type="project" value="TreeGrafter"/>
</dbReference>
<dbReference type="OrthoDB" id="43195at2"/>
<evidence type="ECO:0000256" key="1">
    <source>
        <dbReference type="ARBA" id="ARBA00023015"/>
    </source>
</evidence>
<evidence type="ECO:0000313" key="5">
    <source>
        <dbReference type="EMBL" id="KKK33621.1"/>
    </source>
</evidence>
<dbReference type="InterPro" id="IPR028082">
    <property type="entry name" value="Peripla_BP_I"/>
</dbReference>
<comment type="caution">
    <text evidence="5">The sequence shown here is derived from an EMBL/GenBank/DDBJ whole genome shotgun (WGS) entry which is preliminary data.</text>
</comment>
<dbReference type="PROSITE" id="PS50932">
    <property type="entry name" value="HTH_LACI_2"/>
    <property type="match status" value="1"/>
</dbReference>